<feature type="chain" id="PRO_5024811551" evidence="1">
    <location>
        <begin position="25"/>
        <end position="74"/>
    </location>
</feature>
<dbReference type="Proteomes" id="UP000048948">
    <property type="component" value="Unassembled WGS sequence"/>
</dbReference>
<keyword evidence="1" id="KW-0732">Signal</keyword>
<gene>
    <name evidence="2" type="ORF">ERS027646_02666</name>
</gene>
<sequence length="74" mass="7084">MLPGNGIVGAAVSCSVSVAPAASAAAVVITLKVEPGGYVSEMARLVSGEAGLSPSRCQACACTSGLCDASRLGS</sequence>
<name>A0A655AHE5_MYCTX</name>
<organism evidence="2 3">
    <name type="scientific">Mycobacterium tuberculosis</name>
    <dbReference type="NCBI Taxonomy" id="1773"/>
    <lineage>
        <taxon>Bacteria</taxon>
        <taxon>Bacillati</taxon>
        <taxon>Actinomycetota</taxon>
        <taxon>Actinomycetes</taxon>
        <taxon>Mycobacteriales</taxon>
        <taxon>Mycobacteriaceae</taxon>
        <taxon>Mycobacterium</taxon>
        <taxon>Mycobacterium tuberculosis complex</taxon>
    </lineage>
</organism>
<evidence type="ECO:0000313" key="2">
    <source>
        <dbReference type="EMBL" id="CKS91030.1"/>
    </source>
</evidence>
<feature type="signal peptide" evidence="1">
    <location>
        <begin position="1"/>
        <end position="24"/>
    </location>
</feature>
<protein>
    <submittedName>
        <fullName evidence="2">Uncharacterized protein</fullName>
    </submittedName>
</protein>
<evidence type="ECO:0000313" key="3">
    <source>
        <dbReference type="Proteomes" id="UP000048948"/>
    </source>
</evidence>
<dbReference type="AlphaFoldDB" id="A0A655AHE5"/>
<reference evidence="2 3" key="1">
    <citation type="submission" date="2015-03" db="EMBL/GenBank/DDBJ databases">
        <authorList>
            <consortium name="Pathogen Informatics"/>
        </authorList>
    </citation>
    <scope>NUCLEOTIDE SEQUENCE [LARGE SCALE GENOMIC DNA]</scope>
    <source>
        <strain evidence="2 3">Bir 172</strain>
    </source>
</reference>
<dbReference type="EMBL" id="CNGE01000521">
    <property type="protein sequence ID" value="CKS91030.1"/>
    <property type="molecule type" value="Genomic_DNA"/>
</dbReference>
<proteinExistence type="predicted"/>
<accession>A0A655AHE5</accession>
<evidence type="ECO:0000256" key="1">
    <source>
        <dbReference type="SAM" id="SignalP"/>
    </source>
</evidence>